<evidence type="ECO:0000313" key="15">
    <source>
        <dbReference type="Proteomes" id="UP000008372"/>
    </source>
</evidence>
<dbReference type="InterPro" id="IPR002372">
    <property type="entry name" value="PQQ_rpt_dom"/>
</dbReference>
<dbReference type="PROSITE" id="PS51257">
    <property type="entry name" value="PROKAR_LIPOPROTEIN"/>
    <property type="match status" value="1"/>
</dbReference>
<organism evidence="14 15">
    <name type="scientific">Paraglaciecola agarilytica NO2</name>
    <dbReference type="NCBI Taxonomy" id="1125747"/>
    <lineage>
        <taxon>Bacteria</taxon>
        <taxon>Pseudomonadati</taxon>
        <taxon>Pseudomonadota</taxon>
        <taxon>Gammaproteobacteria</taxon>
        <taxon>Alteromonadales</taxon>
        <taxon>Alteromonadaceae</taxon>
        <taxon>Paraglaciecola</taxon>
    </lineage>
</organism>
<comment type="cofactor">
    <cofactor evidence="1">
        <name>Ca(2+)</name>
        <dbReference type="ChEBI" id="CHEBI:29108"/>
    </cofactor>
</comment>
<keyword evidence="4 12" id="KW-0349">Heme</keyword>
<evidence type="ECO:0000256" key="12">
    <source>
        <dbReference type="PROSITE-ProRule" id="PRU00433"/>
    </source>
</evidence>
<evidence type="ECO:0000313" key="14">
    <source>
        <dbReference type="EMBL" id="GAC05719.1"/>
    </source>
</evidence>
<proteinExistence type="inferred from homology"/>
<protein>
    <submittedName>
        <fullName evidence="14">Alcohol dehydrogenase [cytochrome c]</fullName>
    </submittedName>
</protein>
<dbReference type="NCBIfam" id="TIGR03075">
    <property type="entry name" value="PQQ_enz_alc_DH"/>
    <property type="match status" value="1"/>
</dbReference>
<comment type="caution">
    <text evidence="14">The sequence shown here is derived from an EMBL/GenBank/DDBJ whole genome shotgun (WGS) entry which is preliminary data.</text>
</comment>
<dbReference type="SMART" id="SM00564">
    <property type="entry name" value="PQQ"/>
    <property type="match status" value="4"/>
</dbReference>
<evidence type="ECO:0000256" key="8">
    <source>
        <dbReference type="ARBA" id="ARBA00022891"/>
    </source>
</evidence>
<evidence type="ECO:0000256" key="6">
    <source>
        <dbReference type="ARBA" id="ARBA00022729"/>
    </source>
</evidence>
<dbReference type="Gene3D" id="1.10.760.10">
    <property type="entry name" value="Cytochrome c-like domain"/>
    <property type="match status" value="1"/>
</dbReference>
<accession>A0ABQ0I8M5</accession>
<evidence type="ECO:0000256" key="9">
    <source>
        <dbReference type="ARBA" id="ARBA00023002"/>
    </source>
</evidence>
<keyword evidence="10 12" id="KW-0408">Iron</keyword>
<dbReference type="SUPFAM" id="SSF46626">
    <property type="entry name" value="Cytochrome c"/>
    <property type="match status" value="1"/>
</dbReference>
<evidence type="ECO:0000256" key="3">
    <source>
        <dbReference type="ARBA" id="ARBA00008156"/>
    </source>
</evidence>
<dbReference type="InterPro" id="IPR001479">
    <property type="entry name" value="Quinoprotein_DH_CS"/>
</dbReference>
<keyword evidence="5 12" id="KW-0479">Metal-binding</keyword>
<name>A0ABQ0I8M5_9ALTE</name>
<dbReference type="SUPFAM" id="SSF50998">
    <property type="entry name" value="Quinoprotein alcohol dehydrogenase-like"/>
    <property type="match status" value="1"/>
</dbReference>
<dbReference type="Pfam" id="PF13442">
    <property type="entry name" value="Cytochrome_CBB3"/>
    <property type="match status" value="1"/>
</dbReference>
<evidence type="ECO:0000256" key="7">
    <source>
        <dbReference type="ARBA" id="ARBA00022837"/>
    </source>
</evidence>
<comment type="similarity">
    <text evidence="3">Belongs to the bacterial PQQ dehydrogenase family.</text>
</comment>
<dbReference type="InterPro" id="IPR036909">
    <property type="entry name" value="Cyt_c-like_dom_sf"/>
</dbReference>
<keyword evidence="11" id="KW-1015">Disulfide bond</keyword>
<evidence type="ECO:0000259" key="13">
    <source>
        <dbReference type="PROSITE" id="PS51007"/>
    </source>
</evidence>
<dbReference type="Gene3D" id="2.140.10.10">
    <property type="entry name" value="Quinoprotein alcohol dehydrogenase-like superfamily"/>
    <property type="match status" value="1"/>
</dbReference>
<dbReference type="PROSITE" id="PS51007">
    <property type="entry name" value="CYTC"/>
    <property type="match status" value="1"/>
</dbReference>
<dbReference type="PANTHER" id="PTHR32303">
    <property type="entry name" value="QUINOPROTEIN ALCOHOL DEHYDROGENASE (CYTOCHROME C)"/>
    <property type="match status" value="1"/>
</dbReference>
<dbReference type="InterPro" id="IPR018391">
    <property type="entry name" value="PQQ_b-propeller_rpt"/>
</dbReference>
<gene>
    <name evidence="14" type="primary">adhA</name>
    <name evidence="14" type="ORF">GAGA_2880</name>
</gene>
<evidence type="ECO:0000256" key="1">
    <source>
        <dbReference type="ARBA" id="ARBA00001913"/>
    </source>
</evidence>
<keyword evidence="7" id="KW-0106">Calcium</keyword>
<evidence type="ECO:0000256" key="2">
    <source>
        <dbReference type="ARBA" id="ARBA00001931"/>
    </source>
</evidence>
<reference evidence="14 15" key="1">
    <citation type="journal article" date="2014" name="Environ. Microbiol.">
        <title>Comparative genomics of the marine bacterial genus Glaciecola reveals the high degree of genomic diversity and genomic characteristic for cold adaptation.</title>
        <authorList>
            <person name="Qin Q.L."/>
            <person name="Xie B.B."/>
            <person name="Yu Y."/>
            <person name="Shu Y.L."/>
            <person name="Rong J.C."/>
            <person name="Zhang Y.J."/>
            <person name="Zhao D.L."/>
            <person name="Chen X.L."/>
            <person name="Zhang X.Y."/>
            <person name="Chen B."/>
            <person name="Zhou B.C."/>
            <person name="Zhang Y.Z."/>
        </authorList>
    </citation>
    <scope>NUCLEOTIDE SEQUENCE [LARGE SCALE GENOMIC DNA]</scope>
    <source>
        <strain evidence="14 15">NO2</strain>
    </source>
</reference>
<keyword evidence="15" id="KW-1185">Reference proteome</keyword>
<evidence type="ECO:0000256" key="10">
    <source>
        <dbReference type="ARBA" id="ARBA00023004"/>
    </source>
</evidence>
<comment type="cofactor">
    <cofactor evidence="2">
        <name>pyrroloquinoline quinone</name>
        <dbReference type="ChEBI" id="CHEBI:58442"/>
    </cofactor>
</comment>
<keyword evidence="9" id="KW-0560">Oxidoreductase</keyword>
<keyword evidence="6" id="KW-0732">Signal</keyword>
<dbReference type="PROSITE" id="PS00364">
    <property type="entry name" value="BACTERIAL_PQQ_2"/>
    <property type="match status" value="1"/>
</dbReference>
<dbReference type="EMBL" id="BAEK01000043">
    <property type="protein sequence ID" value="GAC05719.1"/>
    <property type="molecule type" value="Genomic_DNA"/>
</dbReference>
<evidence type="ECO:0000256" key="11">
    <source>
        <dbReference type="ARBA" id="ARBA00023157"/>
    </source>
</evidence>
<dbReference type="CDD" id="cd10279">
    <property type="entry name" value="PQQ_ADH_II"/>
    <property type="match status" value="1"/>
</dbReference>
<sequence>MAGKPLKTNVSTASYCTMLFTLLVTTACKAYEEIKPVPAKGVSSSSVSDTRLVNAELEPENWLSHGRTYKEQRYSTLDKINLGNASKLGLSWSFDLEGTRGLEATPIVVDGVMYVTGNWSKVYALNAVTGEQLWKYDPKVPPEWAVHLCCDVVNRGVAVWENKVYVGTLDGRLVAVNAKDGSLVWEVQTTPTDKPYSITGAPRVVKGNVIIGNGGGEFGVRGFVSAYDGRTGQQKWRFYTVPGDPAKPFENPILEMAAKTWKGEWWTLGGGGTVWDSMAYDSELNLLYVGVGNGSPWNQQIRSPGGGDNLFLSSIVAVRPDTGEYVWHYQTTPGESWDYTAAQQMILAELELEGQKRKVIMQAPKNGFFYVLDRETGEFLSAEPFVKVSWATHVDSKTGRPAVVEGARYTNENFLGLPSPFGGHNWHSMSYNPLTGLVYIPTMDLPFNYQHDPEYLAHPLGVNLGIDGIAGAMPEDLNVRKAIKAMLKGHLTAWDPVKQKAAWRVGQKVSWNGGTLSTAGGLVFQGNGAGEFVAYNAQDGNRVWSYNAQTGIVAAPVSYSVDGEQYIAILAGWGGIMPLLLGEAVQESAANKVNRMLVFKLGGSKNLPTLNVVKRQLNPPANIASKDEIDRGRSLYQQFCFNCHGDTAVSGGVLPDLRYSPFNLQRDAWKQVVINGALSSKGMVSFKKVLEDKDAEAIRSYVIKRAHDKLSEMSAD</sequence>
<dbReference type="InterPro" id="IPR011047">
    <property type="entry name" value="Quinoprotein_ADH-like_sf"/>
</dbReference>
<dbReference type="InterPro" id="IPR009056">
    <property type="entry name" value="Cyt_c-like_dom"/>
</dbReference>
<dbReference type="Proteomes" id="UP000008372">
    <property type="component" value="Unassembled WGS sequence"/>
</dbReference>
<keyword evidence="8" id="KW-0634">PQQ</keyword>
<feature type="domain" description="Cytochrome c" evidence="13">
    <location>
        <begin position="627"/>
        <end position="706"/>
    </location>
</feature>
<evidence type="ECO:0000256" key="5">
    <source>
        <dbReference type="ARBA" id="ARBA00022723"/>
    </source>
</evidence>
<dbReference type="InterPro" id="IPR017512">
    <property type="entry name" value="PQQ_MeOH/EtOH_DH"/>
</dbReference>
<evidence type="ECO:0000256" key="4">
    <source>
        <dbReference type="ARBA" id="ARBA00022617"/>
    </source>
</evidence>
<dbReference type="Pfam" id="PF01011">
    <property type="entry name" value="PQQ"/>
    <property type="match status" value="2"/>
</dbReference>
<dbReference type="RefSeq" id="WP_008304489.1">
    <property type="nucleotide sequence ID" value="NZ_BAEK01000043.1"/>
</dbReference>